<feature type="transmembrane region" description="Helical" evidence="8">
    <location>
        <begin position="15"/>
        <end position="36"/>
    </location>
</feature>
<gene>
    <name evidence="10" type="ORF">G5C65_31955</name>
</gene>
<reference evidence="10 11" key="1">
    <citation type="submission" date="2020-02" db="EMBL/GenBank/DDBJ databases">
        <title>Whole-genome analyses of novel actinobacteria.</title>
        <authorList>
            <person name="Sahin N."/>
            <person name="Tatar D."/>
        </authorList>
    </citation>
    <scope>NUCLEOTIDE SEQUENCE [LARGE SCALE GENOMIC DNA]</scope>
    <source>
        <strain evidence="10 11">SB3404</strain>
    </source>
</reference>
<comment type="caution">
    <text evidence="10">The sequence shown here is derived from an EMBL/GenBank/DDBJ whole genome shotgun (WGS) entry which is preliminary data.</text>
</comment>
<name>A0A6G4X5R2_9ACTN</name>
<feature type="transmembrane region" description="Helical" evidence="8">
    <location>
        <begin position="165"/>
        <end position="187"/>
    </location>
</feature>
<dbReference type="GO" id="GO:0022857">
    <property type="term" value="F:transmembrane transporter activity"/>
    <property type="evidence" value="ECO:0007669"/>
    <property type="project" value="InterPro"/>
</dbReference>
<evidence type="ECO:0000256" key="6">
    <source>
        <dbReference type="ARBA" id="ARBA00023136"/>
    </source>
</evidence>
<proteinExistence type="predicted"/>
<dbReference type="InterPro" id="IPR011701">
    <property type="entry name" value="MFS"/>
</dbReference>
<dbReference type="InterPro" id="IPR020846">
    <property type="entry name" value="MFS_dom"/>
</dbReference>
<dbReference type="Proteomes" id="UP000477722">
    <property type="component" value="Unassembled WGS sequence"/>
</dbReference>
<keyword evidence="5 8" id="KW-1133">Transmembrane helix</keyword>
<evidence type="ECO:0000256" key="8">
    <source>
        <dbReference type="SAM" id="Phobius"/>
    </source>
</evidence>
<feature type="transmembrane region" description="Helical" evidence="8">
    <location>
        <begin position="106"/>
        <end position="128"/>
    </location>
</feature>
<feature type="transmembrane region" description="Helical" evidence="8">
    <location>
        <begin position="48"/>
        <end position="69"/>
    </location>
</feature>
<dbReference type="InterPro" id="IPR050171">
    <property type="entry name" value="MFS_Transporters"/>
</dbReference>
<keyword evidence="11" id="KW-1185">Reference proteome</keyword>
<accession>A0A6G4X5R2</accession>
<dbReference type="PROSITE" id="PS50850">
    <property type="entry name" value="MFS"/>
    <property type="match status" value="1"/>
</dbReference>
<dbReference type="AlphaFoldDB" id="A0A6G4X5R2"/>
<feature type="domain" description="Major facilitator superfamily (MFS) profile" evidence="9">
    <location>
        <begin position="14"/>
        <end position="239"/>
    </location>
</feature>
<dbReference type="EMBL" id="JAAKZZ010000560">
    <property type="protein sequence ID" value="NGO72876.1"/>
    <property type="molecule type" value="Genomic_DNA"/>
</dbReference>
<dbReference type="PANTHER" id="PTHR23517">
    <property type="entry name" value="RESISTANCE PROTEIN MDTM, PUTATIVE-RELATED-RELATED"/>
    <property type="match status" value="1"/>
</dbReference>
<dbReference type="InterPro" id="IPR036259">
    <property type="entry name" value="MFS_trans_sf"/>
</dbReference>
<dbReference type="Gene3D" id="1.20.1250.20">
    <property type="entry name" value="MFS general substrate transporter like domains"/>
    <property type="match status" value="1"/>
</dbReference>
<feature type="transmembrane region" description="Helical" evidence="8">
    <location>
        <begin position="81"/>
        <end position="100"/>
    </location>
</feature>
<feature type="non-terminal residue" evidence="10">
    <location>
        <position position="1"/>
    </location>
</feature>
<evidence type="ECO:0000256" key="7">
    <source>
        <dbReference type="SAM" id="MobiDB-lite"/>
    </source>
</evidence>
<evidence type="ECO:0000256" key="1">
    <source>
        <dbReference type="ARBA" id="ARBA00004651"/>
    </source>
</evidence>
<evidence type="ECO:0000256" key="3">
    <source>
        <dbReference type="ARBA" id="ARBA00022475"/>
    </source>
</evidence>
<evidence type="ECO:0000259" key="9">
    <source>
        <dbReference type="PROSITE" id="PS50850"/>
    </source>
</evidence>
<evidence type="ECO:0000256" key="4">
    <source>
        <dbReference type="ARBA" id="ARBA00022692"/>
    </source>
</evidence>
<keyword evidence="6 8" id="KW-0472">Membrane</keyword>
<evidence type="ECO:0000256" key="5">
    <source>
        <dbReference type="ARBA" id="ARBA00022989"/>
    </source>
</evidence>
<keyword evidence="3" id="KW-1003">Cell membrane</keyword>
<dbReference type="Pfam" id="PF07690">
    <property type="entry name" value="MFS_1"/>
    <property type="match status" value="1"/>
</dbReference>
<evidence type="ECO:0000256" key="2">
    <source>
        <dbReference type="ARBA" id="ARBA00022448"/>
    </source>
</evidence>
<feature type="compositionally biased region" description="Gly residues" evidence="7">
    <location>
        <begin position="212"/>
        <end position="239"/>
    </location>
</feature>
<protein>
    <submittedName>
        <fullName evidence="10">MFS transporter</fullName>
    </submittedName>
</protein>
<keyword evidence="2" id="KW-0813">Transport</keyword>
<sequence length="239" mass="23964">GQGGALRLLIRYPKVLALCATWVFTSIIMIVLAVFLPMRLDELDIGNTVLVALYGTVLASCTASVIGLGYAGLARRLGYPVLVRAATGSWALAFLVFALAQDPFTLLLVPVLVGIGNGLAMSTMTVLIDDAVPDDQRGTATSLQSSAMFGGQFASPLVFGPVIDATSVTVGASICAVLAGCLCLAFFRLKDAPDPAADPVPGSAPDPAAGHGPAGHGPAGHGPAGQDAGAGPGAPGSRA</sequence>
<evidence type="ECO:0000313" key="10">
    <source>
        <dbReference type="EMBL" id="NGO72876.1"/>
    </source>
</evidence>
<evidence type="ECO:0000313" key="11">
    <source>
        <dbReference type="Proteomes" id="UP000477722"/>
    </source>
</evidence>
<feature type="region of interest" description="Disordered" evidence="7">
    <location>
        <begin position="196"/>
        <end position="239"/>
    </location>
</feature>
<keyword evidence="4 8" id="KW-0812">Transmembrane</keyword>
<dbReference type="RefSeq" id="WP_165302538.1">
    <property type="nucleotide sequence ID" value="NZ_JAAKZZ010000560.1"/>
</dbReference>
<comment type="subcellular location">
    <subcellularLocation>
        <location evidence="1">Cell membrane</location>
        <topology evidence="1">Multi-pass membrane protein</topology>
    </subcellularLocation>
</comment>
<dbReference type="SUPFAM" id="SSF103473">
    <property type="entry name" value="MFS general substrate transporter"/>
    <property type="match status" value="1"/>
</dbReference>
<organism evidence="10 11">
    <name type="scientific">Streptomyces boncukensis</name>
    <dbReference type="NCBI Taxonomy" id="2711219"/>
    <lineage>
        <taxon>Bacteria</taxon>
        <taxon>Bacillati</taxon>
        <taxon>Actinomycetota</taxon>
        <taxon>Actinomycetes</taxon>
        <taxon>Kitasatosporales</taxon>
        <taxon>Streptomycetaceae</taxon>
        <taxon>Streptomyces</taxon>
    </lineage>
</organism>
<dbReference type="GO" id="GO:0005886">
    <property type="term" value="C:plasma membrane"/>
    <property type="evidence" value="ECO:0007669"/>
    <property type="project" value="UniProtKB-SubCell"/>
</dbReference>